<dbReference type="InterPro" id="IPR027619">
    <property type="entry name" value="C-S_lyase_PatB-like"/>
</dbReference>
<dbReference type="Gene3D" id="3.90.1150.10">
    <property type="entry name" value="Aspartate Aminotransferase, domain 1"/>
    <property type="match status" value="1"/>
</dbReference>
<gene>
    <name evidence="7" type="ORF">JJQ60_05165</name>
</gene>
<proteinExistence type="inferred from homology"/>
<keyword evidence="8" id="KW-1185">Reference proteome</keyword>
<dbReference type="PANTHER" id="PTHR43525:SF1">
    <property type="entry name" value="PROTEIN MALY"/>
    <property type="match status" value="1"/>
</dbReference>
<dbReference type="AlphaFoldDB" id="A0A936ZVW6"/>
<sequence>MTLFNTVYNDYEHQFAKSNPNYLKSMFGTTDVVPFWIADMDFKVTEPITNELQRLVDRGIYAYEFNPNEVFKAIADWNLKRHQLQLNSKSFVQVSGVLTGIALLIRELSNEGDGILVQTPVYHQFYKLINTANRKIVRNPLNIVDGKYQMDFEDLEQKLRAENVKILLLCNPHNPVGRVWNQKELEKLIQLAKAYNITIISDEIHSDIIYSNAKFNSIASLSDKHIAILGSPAKTFGMQSISNGYLYIPNQDVFSKVKTTIESMYLDHGNAFSTFATIAAYTKGEDWVNELVRYLEKSVKWIQNFILNEIPQVKIFVPDGTYQIWLDFSDLNLSEDDLKDLVFNKAQLALTPGAWFDDNHQNFMRINIASPLSKLQDAFTNLKTAINDNT</sequence>
<dbReference type="Proteomes" id="UP000651057">
    <property type="component" value="Unassembled WGS sequence"/>
</dbReference>
<organism evidence="7 8">
    <name type="scientific">Aquimarina mytili</name>
    <dbReference type="NCBI Taxonomy" id="874423"/>
    <lineage>
        <taxon>Bacteria</taxon>
        <taxon>Pseudomonadati</taxon>
        <taxon>Bacteroidota</taxon>
        <taxon>Flavobacteriia</taxon>
        <taxon>Flavobacteriales</taxon>
        <taxon>Flavobacteriaceae</taxon>
        <taxon>Aquimarina</taxon>
    </lineage>
</organism>
<dbReference type="InterPro" id="IPR015424">
    <property type="entry name" value="PyrdxlP-dep_Trfase"/>
</dbReference>
<dbReference type="InterPro" id="IPR015422">
    <property type="entry name" value="PyrdxlP-dep_Trfase_small"/>
</dbReference>
<evidence type="ECO:0000256" key="4">
    <source>
        <dbReference type="ARBA" id="ARBA00023239"/>
    </source>
</evidence>
<comment type="similarity">
    <text evidence="5">Belongs to the class-II pyridoxal-phosphate-dependent aminotransferase family. MalY/PatB cystathionine beta-lyase subfamily.</text>
</comment>
<protein>
    <recommendedName>
        <fullName evidence="2">cysteine-S-conjugate beta-lyase</fullName>
        <ecNumber evidence="2">4.4.1.13</ecNumber>
    </recommendedName>
</protein>
<evidence type="ECO:0000313" key="8">
    <source>
        <dbReference type="Proteomes" id="UP000651057"/>
    </source>
</evidence>
<dbReference type="NCBIfam" id="TIGR04350">
    <property type="entry name" value="C_S_lyase_PatB"/>
    <property type="match status" value="1"/>
</dbReference>
<dbReference type="EMBL" id="JAERQJ010000002">
    <property type="protein sequence ID" value="MBL0682898.1"/>
    <property type="molecule type" value="Genomic_DNA"/>
</dbReference>
<dbReference type="PANTHER" id="PTHR43525">
    <property type="entry name" value="PROTEIN MALY"/>
    <property type="match status" value="1"/>
</dbReference>
<dbReference type="InterPro" id="IPR004839">
    <property type="entry name" value="Aminotransferase_I/II_large"/>
</dbReference>
<evidence type="ECO:0000256" key="2">
    <source>
        <dbReference type="ARBA" id="ARBA00012224"/>
    </source>
</evidence>
<feature type="domain" description="Aminotransferase class I/classII large" evidence="6">
    <location>
        <begin position="68"/>
        <end position="370"/>
    </location>
</feature>
<keyword evidence="4 7" id="KW-0456">Lyase</keyword>
<evidence type="ECO:0000259" key="6">
    <source>
        <dbReference type="Pfam" id="PF00155"/>
    </source>
</evidence>
<reference evidence="7" key="1">
    <citation type="submission" date="2021-01" db="EMBL/GenBank/DDBJ databases">
        <authorList>
            <person name="Zhong Y.L."/>
        </authorList>
    </citation>
    <scope>NUCLEOTIDE SEQUENCE</scope>
    <source>
        <strain evidence="7">KCTC 23302</strain>
    </source>
</reference>
<evidence type="ECO:0000256" key="5">
    <source>
        <dbReference type="ARBA" id="ARBA00037974"/>
    </source>
</evidence>
<keyword evidence="3" id="KW-0663">Pyridoxal phosphate</keyword>
<evidence type="ECO:0000256" key="1">
    <source>
        <dbReference type="ARBA" id="ARBA00001933"/>
    </source>
</evidence>
<comment type="cofactor">
    <cofactor evidence="1">
        <name>pyridoxal 5'-phosphate</name>
        <dbReference type="ChEBI" id="CHEBI:597326"/>
    </cofactor>
</comment>
<dbReference type="GO" id="GO:0030170">
    <property type="term" value="F:pyridoxal phosphate binding"/>
    <property type="evidence" value="ECO:0007669"/>
    <property type="project" value="InterPro"/>
</dbReference>
<dbReference type="Gene3D" id="3.40.640.10">
    <property type="entry name" value="Type I PLP-dependent aspartate aminotransferase-like (Major domain)"/>
    <property type="match status" value="1"/>
</dbReference>
<dbReference type="InterPro" id="IPR015421">
    <property type="entry name" value="PyrdxlP-dep_Trfase_major"/>
</dbReference>
<evidence type="ECO:0000256" key="3">
    <source>
        <dbReference type="ARBA" id="ARBA00022898"/>
    </source>
</evidence>
<comment type="caution">
    <text evidence="7">The sequence shown here is derived from an EMBL/GenBank/DDBJ whole genome shotgun (WGS) entry which is preliminary data.</text>
</comment>
<name>A0A936ZVW6_9FLAO</name>
<evidence type="ECO:0000313" key="7">
    <source>
        <dbReference type="EMBL" id="MBL0682898.1"/>
    </source>
</evidence>
<dbReference type="RefSeq" id="WP_201917397.1">
    <property type="nucleotide sequence ID" value="NZ_BAABAX010000023.1"/>
</dbReference>
<dbReference type="SUPFAM" id="SSF53383">
    <property type="entry name" value="PLP-dependent transferases"/>
    <property type="match status" value="1"/>
</dbReference>
<dbReference type="CDD" id="cd00609">
    <property type="entry name" value="AAT_like"/>
    <property type="match status" value="1"/>
</dbReference>
<dbReference type="EC" id="4.4.1.13" evidence="2"/>
<dbReference type="InterPro" id="IPR051798">
    <property type="entry name" value="Class-II_PLP-Dep_Aminotrans"/>
</dbReference>
<dbReference type="Pfam" id="PF00155">
    <property type="entry name" value="Aminotran_1_2"/>
    <property type="match status" value="1"/>
</dbReference>
<dbReference type="GO" id="GO:0047804">
    <property type="term" value="F:cysteine-S-conjugate beta-lyase activity"/>
    <property type="evidence" value="ECO:0007669"/>
    <property type="project" value="UniProtKB-EC"/>
</dbReference>
<accession>A0A936ZVW6</accession>